<dbReference type="Proteomes" id="UP000231658">
    <property type="component" value="Unassembled WGS sequence"/>
</dbReference>
<sequence length="541" mass="60201">MGSEELLLEAGKSGELTAVLHTMAESEIDGEAKFSPMICREIGKLVVCRTYATPLMELSHLIVAASELSFQKGRYEFFFWDSGVARSSSYQSYCHHAYADYNGSTLSLSENGLTLSYPDGEFSIQYSRMPVLSALLEFLLTALGYSDIDQVLQNLLSEELTRKSVSEAANTLSRQLYKYLGEHLPTAQSQRKFRKILAYCNDDVDSVDDPMILDFWQAASLEKEKGVDFKTYDSVLLTFVRAIQAVESARDLAAMRHAGSIGGDHEAGEIAPDLLSETLESVEETLSPLIELNSSPLNLVKFLNKQECANLEGLLNAGGLALRLPLSILRSDIFTKPQARLTQALRRHVEKNELDEIIDEGPQETYQERQITYQSMHKHIQKAIYASLHALAKARQKETVDVMLKLEPGIDFAPLAQHLIEESDEGSNVVTLQSTSITQHFIEIIHDEETVGPDIAKLMVDAEQAYNGFSRKGFKEDVSQAPELSLAFSQGADLLLDISRDIDAFLERLDNLSLAGGGWQSQFSYDRTVFSGQFSKIYGGF</sequence>
<dbReference type="OrthoDB" id="8433265at2"/>
<dbReference type="EMBL" id="FLYE01000023">
    <property type="protein sequence ID" value="SCA56814.1"/>
    <property type="molecule type" value="Genomic_DNA"/>
</dbReference>
<gene>
    <name evidence="1" type="ORF">MTBPR1_30184</name>
</gene>
<keyword evidence="2" id="KW-1185">Reference proteome</keyword>
<dbReference type="STRING" id="1867952.MTBPR1_30184"/>
<evidence type="ECO:0000313" key="2">
    <source>
        <dbReference type="Proteomes" id="UP000231658"/>
    </source>
</evidence>
<reference evidence="1 2" key="1">
    <citation type="submission" date="2016-07" db="EMBL/GenBank/DDBJ databases">
        <authorList>
            <person name="Lefevre C.T."/>
        </authorList>
    </citation>
    <scope>NUCLEOTIDE SEQUENCE [LARGE SCALE GENOMIC DNA]</scope>
    <source>
        <strain evidence="1">PR1</strain>
    </source>
</reference>
<name>A0A1C3RHX3_9PROT</name>
<evidence type="ECO:0000313" key="1">
    <source>
        <dbReference type="EMBL" id="SCA56814.1"/>
    </source>
</evidence>
<organism evidence="1 2">
    <name type="scientific">Candidatus Terasakiella magnetica</name>
    <dbReference type="NCBI Taxonomy" id="1867952"/>
    <lineage>
        <taxon>Bacteria</taxon>
        <taxon>Pseudomonadati</taxon>
        <taxon>Pseudomonadota</taxon>
        <taxon>Alphaproteobacteria</taxon>
        <taxon>Rhodospirillales</taxon>
        <taxon>Terasakiellaceae</taxon>
        <taxon>Terasakiella</taxon>
    </lineage>
</organism>
<dbReference type="AlphaFoldDB" id="A0A1C3RHX3"/>
<protein>
    <submittedName>
        <fullName evidence="1">Uncharacterized protein</fullName>
    </submittedName>
</protein>
<proteinExistence type="predicted"/>
<accession>A0A1C3RHX3</accession>
<dbReference type="RefSeq" id="WP_069188881.1">
    <property type="nucleotide sequence ID" value="NZ_FLYE01000023.1"/>
</dbReference>